<comment type="caution">
    <text evidence="4">The sequence shown here is derived from an EMBL/GenBank/DDBJ whole genome shotgun (WGS) entry which is preliminary data.</text>
</comment>
<dbReference type="EMBL" id="CAKKLH010000112">
    <property type="protein sequence ID" value="CAH0103670.1"/>
    <property type="molecule type" value="Genomic_DNA"/>
</dbReference>
<keyword evidence="2" id="KW-0472">Membrane</keyword>
<keyword evidence="2" id="KW-1133">Transmembrane helix</keyword>
<evidence type="ECO:0000313" key="4">
    <source>
        <dbReference type="EMBL" id="CAH0103670.1"/>
    </source>
</evidence>
<feature type="signal peptide" evidence="3">
    <location>
        <begin position="1"/>
        <end position="24"/>
    </location>
</feature>
<reference evidence="4" key="1">
    <citation type="submission" date="2021-11" db="EMBL/GenBank/DDBJ databases">
        <authorList>
            <person name="Schell T."/>
        </authorList>
    </citation>
    <scope>NUCLEOTIDE SEQUENCE</scope>
    <source>
        <strain evidence="4">M5</strain>
    </source>
</reference>
<feature type="transmembrane region" description="Helical" evidence="2">
    <location>
        <begin position="343"/>
        <end position="364"/>
    </location>
</feature>
<evidence type="ECO:0000256" key="3">
    <source>
        <dbReference type="SAM" id="SignalP"/>
    </source>
</evidence>
<evidence type="ECO:0000256" key="1">
    <source>
        <dbReference type="SAM" id="MobiDB-lite"/>
    </source>
</evidence>
<evidence type="ECO:0000256" key="2">
    <source>
        <dbReference type="SAM" id="Phobius"/>
    </source>
</evidence>
<keyword evidence="3" id="KW-0732">Signal</keyword>
<feature type="compositionally biased region" description="Low complexity" evidence="1">
    <location>
        <begin position="134"/>
        <end position="154"/>
    </location>
</feature>
<dbReference type="OrthoDB" id="6365464at2759"/>
<feature type="chain" id="PRO_5035286944" evidence="3">
    <location>
        <begin position="25"/>
        <end position="490"/>
    </location>
</feature>
<accession>A0A8J2WLP2</accession>
<sequence length="490" mass="52559">MANRMAYSFVMLTVCLICCSGAAAVPVSETTTTPIQQDKQEQTLLLLDKFEMEVGTETNILMSVSSSSTSVLPKTAETPVATTKFQPSLVLNHLLSGLAVDATSPATTEETQTVIGSVMDVTATLNDTELNLETTTAESTAVSLTLPSPTQSTTAEVTSTVHPTYADVESSAESFDSGESSSSYSSDSKLAPTQSSSSTEDKNLLPISTSPLPIPPLWPWMLFILNGNATVANRRQRDLGTYLRLNLAARLDADYNDVVINRILLTPQAIVANISVEPSHLVYGGTGAAGLEALGQGNVTLLELSGHEFQVDRIIRFDDTIDQRGMMSSIEMSSMVATVGSEVTVYGAVGAVFLFLLVALLLGLSFSSPCKAGDDGKYLSNSNLGYDRDQMDCNYSTDGYAEWGLSTMELIPTPPPVIYTEQLARDIEDDSVGLQQLLKNPSHFISSPSSGRSSLATTTNSTLAQLHHHHQCYSRDSMYSHCRSVDVSQS</sequence>
<evidence type="ECO:0000313" key="5">
    <source>
        <dbReference type="Proteomes" id="UP000789390"/>
    </source>
</evidence>
<dbReference type="AlphaFoldDB" id="A0A8J2WLP2"/>
<dbReference type="Proteomes" id="UP000789390">
    <property type="component" value="Unassembled WGS sequence"/>
</dbReference>
<name>A0A8J2WLP2_9CRUS</name>
<feature type="compositionally biased region" description="Low complexity" evidence="1">
    <location>
        <begin position="169"/>
        <end position="188"/>
    </location>
</feature>
<keyword evidence="2" id="KW-0812">Transmembrane</keyword>
<keyword evidence="5" id="KW-1185">Reference proteome</keyword>
<proteinExistence type="predicted"/>
<feature type="region of interest" description="Disordered" evidence="1">
    <location>
        <begin position="134"/>
        <end position="205"/>
    </location>
</feature>
<gene>
    <name evidence="4" type="ORF">DGAL_LOCUS6252</name>
</gene>
<organism evidence="4 5">
    <name type="scientific">Daphnia galeata</name>
    <dbReference type="NCBI Taxonomy" id="27404"/>
    <lineage>
        <taxon>Eukaryota</taxon>
        <taxon>Metazoa</taxon>
        <taxon>Ecdysozoa</taxon>
        <taxon>Arthropoda</taxon>
        <taxon>Crustacea</taxon>
        <taxon>Branchiopoda</taxon>
        <taxon>Diplostraca</taxon>
        <taxon>Cladocera</taxon>
        <taxon>Anomopoda</taxon>
        <taxon>Daphniidae</taxon>
        <taxon>Daphnia</taxon>
    </lineage>
</organism>
<protein>
    <submittedName>
        <fullName evidence="4">Uncharacterized protein</fullName>
    </submittedName>
</protein>